<dbReference type="RefSeq" id="WP_139607706.1">
    <property type="nucleotide sequence ID" value="NZ_VDCQ01000109.1"/>
</dbReference>
<feature type="domain" description="YcdB/YcdC repeated" evidence="3">
    <location>
        <begin position="478"/>
        <end position="649"/>
    </location>
</feature>
<protein>
    <recommendedName>
        <fullName evidence="3">YcdB/YcdC repeated domain-containing protein</fullName>
    </recommendedName>
</protein>
<comment type="caution">
    <text evidence="4">The sequence shown here is derived from an EMBL/GenBank/DDBJ whole genome shotgun (WGS) entry which is preliminary data.</text>
</comment>
<keyword evidence="5" id="KW-1185">Reference proteome</keyword>
<proteinExistence type="predicted"/>
<sequence>MHKTAALGLALAWLLAVNAPAGSAERAADLPKDADISMRAATGTAEGAGSTATAAGVATNPGAAIAATTEPVGEALRPVSSRTEEAEPTVAYRLEEQDALRATVSFRDGAVFAGDEQVGVKRGDTYFFNLNFVSAAFDFRAEAFGADGSLKVENAVGYGFTVSVHPVSTLYWGGRAVRTVGLPFSLHMDEAQQPYIAQPNMEALFGLRLERGDTQEEAELVFPQYASEFVDFPETVDGDTLRINAQVRTSGAHSGPLLRLYQPDATENKEGASSFELVRWGADYPYKAAATIPLLPGPNRVWALLQVNQRIVAASERDVTARFEHFPLTVRPSAPTMMSFSEIELDEPIVGYEVSKDEGVPLKGKVRKAIGDELTASVEKLQNGVFVRAAKETIPLTDETFERFIRWPGGPGLYRIRVLSDLTGQRGQSGTAEIARFYAEYRKPTAQPDNNGATSPSDSDSASPVDTETAQPVAIEQERALQIVAELGIIPDGYQVKEAQIEQRLAYFVVKRRQIDPFHHGPARWVIRYASPDGTGAEWRVELDASTGKLFSFYREDPLRGPMYSPAVSYEEAKAIAEAFVARVNGDIVEQLRYDDSRESIYTDPLSFSMSSAYWISYQRLAGGIPYPQNNVHVSIDENGTIFSYNYNWNDSVRFEDPASAMDPQQAEQAFRDRVAPAYLMPLDRPENARPIYEFFPNDRLEAATGRFLDINLSPLPDVRRKPVGGKPLSEPPAAPVEPLTKEEAAAIAKTVLNLPADSELREVHLIGNLWQLNFKPGGPDSTESALVNLHRLTGLSVNYHHYRPSAGQRPILSWHQARETAERFLTAVMPYALDELYPLDYDSSITATTGAFGQAGPLLYSYRQIRQGVTLGEVRVSVHPSNGEVVEFVNSVHGMAPPPPARFPGLLPPEQAQAALFDRYRLELIYDSPNETRSFSGDYGDVLAKVKDTDPSHAVARLIYRWIPQSHYDNAAFDAQTGAWIDRRFGETIQDP</sequence>
<feature type="compositionally biased region" description="Low complexity" evidence="1">
    <location>
        <begin position="453"/>
        <end position="467"/>
    </location>
</feature>
<dbReference type="AlphaFoldDB" id="A0A5C4SW88"/>
<evidence type="ECO:0000259" key="3">
    <source>
        <dbReference type="Pfam" id="PF16244"/>
    </source>
</evidence>
<dbReference type="Proteomes" id="UP000307943">
    <property type="component" value="Unassembled WGS sequence"/>
</dbReference>
<dbReference type="EMBL" id="VDCQ01000109">
    <property type="protein sequence ID" value="TNJ56225.1"/>
    <property type="molecule type" value="Genomic_DNA"/>
</dbReference>
<gene>
    <name evidence="4" type="ORF">FE784_39025</name>
</gene>
<feature type="signal peptide" evidence="2">
    <location>
        <begin position="1"/>
        <end position="21"/>
    </location>
</feature>
<keyword evidence="2" id="KW-0732">Signal</keyword>
<name>A0A5C4SW88_9BACL</name>
<organism evidence="4 5">
    <name type="scientific">Paenibacillus hemerocallicola</name>
    <dbReference type="NCBI Taxonomy" id="1172614"/>
    <lineage>
        <taxon>Bacteria</taxon>
        <taxon>Bacillati</taxon>
        <taxon>Bacillota</taxon>
        <taxon>Bacilli</taxon>
        <taxon>Bacillales</taxon>
        <taxon>Paenibacillaceae</taxon>
        <taxon>Paenibacillus</taxon>
    </lineage>
</organism>
<dbReference type="InterPro" id="IPR032599">
    <property type="entry name" value="YcdB/YcdC_rep_domain"/>
</dbReference>
<evidence type="ECO:0000256" key="2">
    <source>
        <dbReference type="SAM" id="SignalP"/>
    </source>
</evidence>
<reference evidence="4 5" key="1">
    <citation type="submission" date="2019-05" db="EMBL/GenBank/DDBJ databases">
        <title>We sequenced the genome of Paenibacillus hemerocallicola KCTC 33185 for further insight into its adaptation and study the phylogeny of Paenibacillus.</title>
        <authorList>
            <person name="Narsing Rao M.P."/>
        </authorList>
    </citation>
    <scope>NUCLEOTIDE SEQUENCE [LARGE SCALE GENOMIC DNA]</scope>
    <source>
        <strain evidence="4 5">KCTC 33185</strain>
    </source>
</reference>
<feature type="region of interest" description="Disordered" evidence="1">
    <location>
        <begin position="444"/>
        <end position="470"/>
    </location>
</feature>
<evidence type="ECO:0000313" key="4">
    <source>
        <dbReference type="EMBL" id="TNJ56225.1"/>
    </source>
</evidence>
<dbReference type="Pfam" id="PF16244">
    <property type="entry name" value="DUF4901"/>
    <property type="match status" value="1"/>
</dbReference>
<evidence type="ECO:0000256" key="1">
    <source>
        <dbReference type="SAM" id="MobiDB-lite"/>
    </source>
</evidence>
<dbReference type="OrthoDB" id="2473368at2"/>
<accession>A0A5C4SW88</accession>
<evidence type="ECO:0000313" key="5">
    <source>
        <dbReference type="Proteomes" id="UP000307943"/>
    </source>
</evidence>
<feature type="chain" id="PRO_5038613683" description="YcdB/YcdC repeated domain-containing protein" evidence="2">
    <location>
        <begin position="22"/>
        <end position="993"/>
    </location>
</feature>